<protein>
    <submittedName>
        <fullName evidence="9">Type II secretion protein F</fullName>
    </submittedName>
</protein>
<dbReference type="RefSeq" id="WP_062371467.1">
    <property type="nucleotide sequence ID" value="NZ_CP007140.1"/>
</dbReference>
<gene>
    <name evidence="9" type="ORF">X802_04950</name>
</gene>
<keyword evidence="2" id="KW-1003">Cell membrane</keyword>
<dbReference type="Proteomes" id="UP000062043">
    <property type="component" value="Chromosome"/>
</dbReference>
<dbReference type="PATRIC" id="fig|1432656.3.peg.961"/>
<dbReference type="GO" id="GO:0005886">
    <property type="term" value="C:plasma membrane"/>
    <property type="evidence" value="ECO:0007669"/>
    <property type="project" value="UniProtKB-SubCell"/>
</dbReference>
<dbReference type="EMBL" id="CP007140">
    <property type="protein sequence ID" value="AJC71592.1"/>
    <property type="molecule type" value="Genomic_DNA"/>
</dbReference>
<dbReference type="AlphaFoldDB" id="A0A0X1KK33"/>
<evidence type="ECO:0000259" key="8">
    <source>
        <dbReference type="Pfam" id="PF00482"/>
    </source>
</evidence>
<dbReference type="Gene3D" id="1.20.81.30">
    <property type="entry name" value="Type II secretion system (T2SS), domain F"/>
    <property type="match status" value="1"/>
</dbReference>
<dbReference type="OrthoDB" id="12374at2157"/>
<feature type="transmembrane region" description="Helical" evidence="7">
    <location>
        <begin position="118"/>
        <end position="138"/>
    </location>
</feature>
<keyword evidence="4 7" id="KW-1133">Transmembrane helix</keyword>
<dbReference type="Pfam" id="PF00482">
    <property type="entry name" value="T2SSF"/>
    <property type="match status" value="1"/>
</dbReference>
<evidence type="ECO:0000313" key="10">
    <source>
        <dbReference type="Proteomes" id="UP000062043"/>
    </source>
</evidence>
<dbReference type="GeneID" id="27135002"/>
<accession>A0A0X1KK33</accession>
<evidence type="ECO:0000256" key="5">
    <source>
        <dbReference type="ARBA" id="ARBA00023136"/>
    </source>
</evidence>
<feature type="transmembrane region" description="Helical" evidence="7">
    <location>
        <begin position="332"/>
        <end position="352"/>
    </location>
</feature>
<feature type="transmembrane region" description="Helical" evidence="7">
    <location>
        <begin position="289"/>
        <end position="312"/>
    </location>
</feature>
<dbReference type="STRING" id="1432656.X802_04950"/>
<dbReference type="KEGG" id="tgy:X802_04950"/>
<evidence type="ECO:0000256" key="7">
    <source>
        <dbReference type="SAM" id="Phobius"/>
    </source>
</evidence>
<dbReference type="InterPro" id="IPR056569">
    <property type="entry name" value="ArlJ-like"/>
</dbReference>
<sequence length="358" mass="40605">MGIIESFLNFLEKLGGTTLEVAERPTRRLPRQGTIQERLRALKELQKETEETKESEREKELEEILEWRRKEITTSFGERLAEGFLKRFRGPVESMTKSIKGLDYDLYRANIRMSKEKYVALMILTSIFAGLFSFLFGILLEMDFFTSMLIGLLGFIGGFLYMRNYPKMVWRRRVAEVEKALPYVLRHMASLLSAGVGIAEALVSVAKADYGAASEEFELIVRDMRAGASFEEALERFEEKMGSENVSRVVKQILRAIKFGGNLAEILYKMAEDFAFEYRMKLVEYVQKVNGIAFIYMFMTIVMPTMFIVAILAGSAFSAQSGGGALALQPSALAVILLFAFPMLSLIIVTMIKRGEPR</sequence>
<evidence type="ECO:0000256" key="4">
    <source>
        <dbReference type="ARBA" id="ARBA00022989"/>
    </source>
</evidence>
<evidence type="ECO:0000256" key="2">
    <source>
        <dbReference type="ARBA" id="ARBA00022475"/>
    </source>
</evidence>
<evidence type="ECO:0000256" key="3">
    <source>
        <dbReference type="ARBA" id="ARBA00022692"/>
    </source>
</evidence>
<evidence type="ECO:0000256" key="6">
    <source>
        <dbReference type="SAM" id="Coils"/>
    </source>
</evidence>
<keyword evidence="3 7" id="KW-0812">Transmembrane</keyword>
<proteinExistence type="predicted"/>
<evidence type="ECO:0000256" key="1">
    <source>
        <dbReference type="ARBA" id="ARBA00004651"/>
    </source>
</evidence>
<dbReference type="PANTHER" id="PTHR35402">
    <property type="entry name" value="INTEGRAL MEMBRANE PROTEIN-RELATED"/>
    <property type="match status" value="1"/>
</dbReference>
<keyword evidence="10" id="KW-1185">Reference proteome</keyword>
<keyword evidence="6" id="KW-0175">Coiled coil</keyword>
<reference evidence="9 10" key="1">
    <citation type="submission" date="2014-01" db="EMBL/GenBank/DDBJ databases">
        <title>Genome sequencing of Thermococcus guaymasensis.</title>
        <authorList>
            <person name="Zhang X."/>
            <person name="Alvare G."/>
            <person name="Fristensky B."/>
            <person name="Chen L."/>
            <person name="Suen T."/>
            <person name="Chen Q."/>
            <person name="Ma K."/>
        </authorList>
    </citation>
    <scope>NUCLEOTIDE SEQUENCE [LARGE SCALE GENOMIC DNA]</scope>
    <source>
        <strain evidence="9 10">DSM 11113</strain>
    </source>
</reference>
<dbReference type="InterPro" id="IPR018076">
    <property type="entry name" value="T2SS_GspF_dom"/>
</dbReference>
<feature type="domain" description="Type II secretion system protein GspF" evidence="8">
    <location>
        <begin position="185"/>
        <end position="309"/>
    </location>
</feature>
<dbReference type="InterPro" id="IPR042094">
    <property type="entry name" value="T2SS_GspF_sf"/>
</dbReference>
<feature type="coiled-coil region" evidence="6">
    <location>
        <begin position="35"/>
        <end position="62"/>
    </location>
</feature>
<evidence type="ECO:0000313" key="9">
    <source>
        <dbReference type="EMBL" id="AJC71592.1"/>
    </source>
</evidence>
<organism evidence="9 10">
    <name type="scientific">Thermococcus guaymasensis DSM 11113</name>
    <dbReference type="NCBI Taxonomy" id="1432656"/>
    <lineage>
        <taxon>Archaea</taxon>
        <taxon>Methanobacteriati</taxon>
        <taxon>Methanobacteriota</taxon>
        <taxon>Thermococci</taxon>
        <taxon>Thermococcales</taxon>
        <taxon>Thermococcaceae</taxon>
        <taxon>Thermococcus</taxon>
    </lineage>
</organism>
<dbReference type="PANTHER" id="PTHR35402:SF1">
    <property type="entry name" value="TYPE II SECRETION SYSTEM PROTEIN GSPF DOMAIN-CONTAINING PROTEIN"/>
    <property type="match status" value="1"/>
</dbReference>
<name>A0A0X1KK33_9EURY</name>
<comment type="subcellular location">
    <subcellularLocation>
        <location evidence="1">Cell membrane</location>
        <topology evidence="1">Multi-pass membrane protein</topology>
    </subcellularLocation>
</comment>
<feature type="transmembrane region" description="Helical" evidence="7">
    <location>
        <begin position="144"/>
        <end position="162"/>
    </location>
</feature>
<keyword evidence="5 7" id="KW-0472">Membrane</keyword>